<sequence>MWQPDGGGCSSRTWCTHKHKRPRGGHRRFCRKTNALFADWPLRSRKIRQSSFSRPKTKFSPSPVREDSLSLSLLSVFVQLCACEQERCTHTHTNSLATLLLLLSLFLGGSSSSPSS</sequence>
<proteinExistence type="predicted"/>
<dbReference type="EMBL" id="HBUE01185590">
    <property type="protein sequence ID" value="CAG6522458.1"/>
    <property type="molecule type" value="Transcribed_RNA"/>
</dbReference>
<dbReference type="AlphaFoldDB" id="A0A8D8NQU1"/>
<name>A0A8D8NQU1_CULPI</name>
<evidence type="ECO:0000313" key="1">
    <source>
        <dbReference type="EMBL" id="CAG6574075.1"/>
    </source>
</evidence>
<dbReference type="EMBL" id="HBUE01291285">
    <property type="protein sequence ID" value="CAG6574075.1"/>
    <property type="molecule type" value="Transcribed_RNA"/>
</dbReference>
<reference evidence="1" key="1">
    <citation type="submission" date="2021-05" db="EMBL/GenBank/DDBJ databases">
        <authorList>
            <person name="Alioto T."/>
            <person name="Alioto T."/>
            <person name="Gomez Garrido J."/>
        </authorList>
    </citation>
    <scope>NUCLEOTIDE SEQUENCE</scope>
</reference>
<protein>
    <submittedName>
        <fullName evidence="1">(northern house mosquito) hypothetical protein</fullName>
    </submittedName>
</protein>
<accession>A0A8D8NQU1</accession>
<organism evidence="1">
    <name type="scientific">Culex pipiens</name>
    <name type="common">House mosquito</name>
    <dbReference type="NCBI Taxonomy" id="7175"/>
    <lineage>
        <taxon>Eukaryota</taxon>
        <taxon>Metazoa</taxon>
        <taxon>Ecdysozoa</taxon>
        <taxon>Arthropoda</taxon>
        <taxon>Hexapoda</taxon>
        <taxon>Insecta</taxon>
        <taxon>Pterygota</taxon>
        <taxon>Neoptera</taxon>
        <taxon>Endopterygota</taxon>
        <taxon>Diptera</taxon>
        <taxon>Nematocera</taxon>
        <taxon>Culicoidea</taxon>
        <taxon>Culicidae</taxon>
        <taxon>Culicinae</taxon>
        <taxon>Culicini</taxon>
        <taxon>Culex</taxon>
        <taxon>Culex</taxon>
    </lineage>
</organism>